<evidence type="ECO:0000313" key="2">
    <source>
        <dbReference type="Proteomes" id="UP000887572"/>
    </source>
</evidence>
<feature type="compositionally biased region" description="Low complexity" evidence="1">
    <location>
        <begin position="49"/>
        <end position="61"/>
    </location>
</feature>
<dbReference type="WBParaSite" id="Gr19_v10_g6357.t1">
    <property type="protein sequence ID" value="Gr19_v10_g6357.t1"/>
    <property type="gene ID" value="Gr19_v10_g6357"/>
</dbReference>
<protein>
    <submittedName>
        <fullName evidence="3">Uncharacterized protein</fullName>
    </submittedName>
</protein>
<feature type="compositionally biased region" description="Basic and acidic residues" evidence="1">
    <location>
        <begin position="1"/>
        <end position="12"/>
    </location>
</feature>
<organism evidence="2 3">
    <name type="scientific">Globodera rostochiensis</name>
    <name type="common">Golden nematode worm</name>
    <name type="synonym">Heterodera rostochiensis</name>
    <dbReference type="NCBI Taxonomy" id="31243"/>
    <lineage>
        <taxon>Eukaryota</taxon>
        <taxon>Metazoa</taxon>
        <taxon>Ecdysozoa</taxon>
        <taxon>Nematoda</taxon>
        <taxon>Chromadorea</taxon>
        <taxon>Rhabditida</taxon>
        <taxon>Tylenchina</taxon>
        <taxon>Tylenchomorpha</taxon>
        <taxon>Tylenchoidea</taxon>
        <taxon>Heteroderidae</taxon>
        <taxon>Heteroderinae</taxon>
        <taxon>Globodera</taxon>
    </lineage>
</organism>
<dbReference type="Proteomes" id="UP000887572">
    <property type="component" value="Unplaced"/>
</dbReference>
<name>A0A914I2V9_GLORO</name>
<keyword evidence="2" id="KW-1185">Reference proteome</keyword>
<proteinExistence type="predicted"/>
<evidence type="ECO:0000256" key="1">
    <source>
        <dbReference type="SAM" id="MobiDB-lite"/>
    </source>
</evidence>
<feature type="region of interest" description="Disordered" evidence="1">
    <location>
        <begin position="1"/>
        <end position="65"/>
    </location>
</feature>
<dbReference type="AlphaFoldDB" id="A0A914I2V9"/>
<evidence type="ECO:0000313" key="3">
    <source>
        <dbReference type="WBParaSite" id="Gr19_v10_g6357.t1"/>
    </source>
</evidence>
<accession>A0A914I2V9</accession>
<reference evidence="3" key="1">
    <citation type="submission" date="2022-11" db="UniProtKB">
        <authorList>
            <consortium name="WormBaseParasite"/>
        </authorList>
    </citation>
    <scope>IDENTIFICATION</scope>
</reference>
<sequence length="111" mass="11955">MWSDGECKDEPSPARGGGPEDDTAARPNPLGPSPGVGRPVGAAIGQPPTTSTATDTAASTSEVPSPLQRFMALMVLENRQHAQNVTDECRRHEQEMERLLVQYGQETARKK</sequence>